<name>A0A9W7X707_9POAL</name>
<accession>A0A9W7X707</accession>
<evidence type="ECO:0000313" key="6">
    <source>
        <dbReference type="Proteomes" id="UP001164776"/>
    </source>
</evidence>
<reference evidence="5 6" key="1">
    <citation type="submission" date="2022-10" db="EMBL/GenBank/DDBJ databases">
        <title>WGS assembly of Paspalum vaginatum 540-79.</title>
        <authorList>
            <person name="Sun G."/>
            <person name="Wase N."/>
            <person name="Shu S."/>
            <person name="Jenkins J."/>
            <person name="Zhou B."/>
            <person name="Torres-Rodriguez J."/>
            <person name="Chen C."/>
            <person name="Sandor L."/>
            <person name="Plott C."/>
            <person name="Yoshinga Y."/>
            <person name="Daum C."/>
            <person name="Qi P."/>
            <person name="Barry K."/>
            <person name="Lipzen A."/>
            <person name="Berry L."/>
            <person name="Pedersen C."/>
            <person name="Gottilla T."/>
            <person name="Foltz A."/>
            <person name="Yu H."/>
            <person name="O'Malley R."/>
            <person name="Zhang C."/>
            <person name="Devos K."/>
            <person name="Sigmon B."/>
            <person name="Yu B."/>
            <person name="Obata T."/>
            <person name="Schmutz J."/>
            <person name="Schnable J."/>
        </authorList>
    </citation>
    <scope>NUCLEOTIDE SEQUENCE [LARGE SCALE GENOMIC DNA]</scope>
    <source>
        <strain evidence="6">cv. 540-79</strain>
    </source>
</reference>
<protein>
    <recommendedName>
        <fullName evidence="4">Cystatin domain-containing protein</fullName>
    </recommendedName>
</protein>
<dbReference type="SUPFAM" id="SSF54403">
    <property type="entry name" value="Cystatin/monellin"/>
    <property type="match status" value="1"/>
</dbReference>
<comment type="caution">
    <text evidence="5">The sequence shown here is derived from an EMBL/GenBank/DDBJ whole genome shotgun (WGS) entry which is preliminary data.</text>
</comment>
<feature type="domain" description="Cystatin" evidence="4">
    <location>
        <begin position="5"/>
        <end position="81"/>
    </location>
</feature>
<evidence type="ECO:0000256" key="3">
    <source>
        <dbReference type="ARBA" id="ARBA00022704"/>
    </source>
</evidence>
<keyword evidence="3" id="KW-0789">Thiol protease inhibitor</keyword>
<dbReference type="InterPro" id="IPR000010">
    <property type="entry name" value="Cystatin_dom"/>
</dbReference>
<comment type="similarity">
    <text evidence="1">Belongs to the cystatin family. Phytocystatin subfamily.</text>
</comment>
<dbReference type="AlphaFoldDB" id="A0A9W7X707"/>
<evidence type="ECO:0000259" key="4">
    <source>
        <dbReference type="Pfam" id="PF16845"/>
    </source>
</evidence>
<dbReference type="Gene3D" id="3.10.450.10">
    <property type="match status" value="1"/>
</dbReference>
<proteinExistence type="inferred from homology"/>
<dbReference type="OrthoDB" id="752087at2759"/>
<dbReference type="EMBL" id="MU630073">
    <property type="protein sequence ID" value="KAJ1254430.1"/>
    <property type="molecule type" value="Genomic_DNA"/>
</dbReference>
<dbReference type="InterPro" id="IPR027214">
    <property type="entry name" value="Cystatin"/>
</dbReference>
<dbReference type="Pfam" id="PF16845">
    <property type="entry name" value="SQAPI"/>
    <property type="match status" value="1"/>
</dbReference>
<evidence type="ECO:0000256" key="2">
    <source>
        <dbReference type="ARBA" id="ARBA00022690"/>
    </source>
</evidence>
<keyword evidence="2" id="KW-0646">Protease inhibitor</keyword>
<organism evidence="5 6">
    <name type="scientific">Paspalum vaginatum</name>
    <name type="common">seashore paspalum</name>
    <dbReference type="NCBI Taxonomy" id="158149"/>
    <lineage>
        <taxon>Eukaryota</taxon>
        <taxon>Viridiplantae</taxon>
        <taxon>Streptophyta</taxon>
        <taxon>Embryophyta</taxon>
        <taxon>Tracheophyta</taxon>
        <taxon>Spermatophyta</taxon>
        <taxon>Magnoliopsida</taxon>
        <taxon>Liliopsida</taxon>
        <taxon>Poales</taxon>
        <taxon>Poaceae</taxon>
        <taxon>PACMAD clade</taxon>
        <taxon>Panicoideae</taxon>
        <taxon>Andropogonodae</taxon>
        <taxon>Paspaleae</taxon>
        <taxon>Paspalinae</taxon>
        <taxon>Paspalum</taxon>
    </lineage>
</organism>
<evidence type="ECO:0000256" key="1">
    <source>
        <dbReference type="ARBA" id="ARBA00007233"/>
    </source>
</evidence>
<keyword evidence="6" id="KW-1185">Reference proteome</keyword>
<dbReference type="InterPro" id="IPR046350">
    <property type="entry name" value="Cystatin_sf"/>
</dbReference>
<dbReference type="Proteomes" id="UP001164776">
    <property type="component" value="Unassembled WGS sequence"/>
</dbReference>
<dbReference type="PANTHER" id="PTHR47116">
    <property type="entry name" value="PHLOEM FILAMENT PROTEIN"/>
    <property type="match status" value="1"/>
</dbReference>
<gene>
    <name evidence="5" type="ORF">BS78_K063900</name>
</gene>
<sequence>MAHPIPDINDPHIQEVGRFAVTEHVKEANDGIKFKKVSDKVLTMYTLVIDASKSDGKDAQYKAVVYERSWWKGLTLLSFRPAN</sequence>
<dbReference type="CDD" id="cd00042">
    <property type="entry name" value="CY"/>
    <property type="match status" value="1"/>
</dbReference>
<evidence type="ECO:0000313" key="5">
    <source>
        <dbReference type="EMBL" id="KAJ1254430.1"/>
    </source>
</evidence>
<dbReference type="GO" id="GO:0004869">
    <property type="term" value="F:cysteine-type endopeptidase inhibitor activity"/>
    <property type="evidence" value="ECO:0007669"/>
    <property type="project" value="UniProtKB-KW"/>
</dbReference>